<name>A0A8X6X6G6_9ARAC</name>
<comment type="caution">
    <text evidence="1">The sequence shown here is derived from an EMBL/GenBank/DDBJ whole genome shotgun (WGS) entry which is preliminary data.</text>
</comment>
<organism evidence="1 2">
    <name type="scientific">Trichonephila inaurata madagascariensis</name>
    <dbReference type="NCBI Taxonomy" id="2747483"/>
    <lineage>
        <taxon>Eukaryota</taxon>
        <taxon>Metazoa</taxon>
        <taxon>Ecdysozoa</taxon>
        <taxon>Arthropoda</taxon>
        <taxon>Chelicerata</taxon>
        <taxon>Arachnida</taxon>
        <taxon>Araneae</taxon>
        <taxon>Araneomorphae</taxon>
        <taxon>Entelegynae</taxon>
        <taxon>Araneoidea</taxon>
        <taxon>Nephilidae</taxon>
        <taxon>Trichonephila</taxon>
        <taxon>Trichonephila inaurata</taxon>
    </lineage>
</organism>
<dbReference type="Proteomes" id="UP000886998">
    <property type="component" value="Unassembled WGS sequence"/>
</dbReference>
<proteinExistence type="predicted"/>
<protein>
    <submittedName>
        <fullName evidence="1">Uncharacterized protein</fullName>
    </submittedName>
</protein>
<accession>A0A8X6X6G6</accession>
<keyword evidence="2" id="KW-1185">Reference proteome</keyword>
<reference evidence="1" key="1">
    <citation type="submission" date="2020-08" db="EMBL/GenBank/DDBJ databases">
        <title>Multicomponent nature underlies the extraordinary mechanical properties of spider dragline silk.</title>
        <authorList>
            <person name="Kono N."/>
            <person name="Nakamura H."/>
            <person name="Mori M."/>
            <person name="Yoshida Y."/>
            <person name="Ohtoshi R."/>
            <person name="Malay A.D."/>
            <person name="Moran D.A.P."/>
            <person name="Tomita M."/>
            <person name="Numata K."/>
            <person name="Arakawa K."/>
        </authorList>
    </citation>
    <scope>NUCLEOTIDE SEQUENCE</scope>
</reference>
<gene>
    <name evidence="1" type="ORF">TNIN_232061</name>
</gene>
<dbReference type="AlphaFoldDB" id="A0A8X6X6G6"/>
<evidence type="ECO:0000313" key="2">
    <source>
        <dbReference type="Proteomes" id="UP000886998"/>
    </source>
</evidence>
<evidence type="ECO:0000313" key="1">
    <source>
        <dbReference type="EMBL" id="GFY47917.1"/>
    </source>
</evidence>
<sequence length="126" mass="13372">MIEPVWLLCIVNTDWPEEEEAPRKLLPRRRNSAITELRTLRPPGRLNDSTVTSNIEYRLEECSGAYPDCATSTGSAGGGAGRADGGRVSVRIRVWQGDDRGCAGTGNGGGYGGIAQAGPVEVTAVR</sequence>
<dbReference type="EMBL" id="BMAV01006206">
    <property type="protein sequence ID" value="GFY47917.1"/>
    <property type="molecule type" value="Genomic_DNA"/>
</dbReference>